<accession>A0A1M3TTW5</accession>
<dbReference type="AlphaFoldDB" id="A0A1M3TTW5"/>
<evidence type="ECO:0000313" key="3">
    <source>
        <dbReference type="Proteomes" id="UP000184063"/>
    </source>
</evidence>
<sequence length="153" mass="17588">MQQARKMFPRYPSEFGILGASHVPDPPSSSSSFPLSSILFPFFCLDFLLGCLILIDTSAWFIRLFNVVFLFPLLVTLFCALFRLLCSRTSGAKLSFFFSFFIFLSSKIFVSESNVLLFAVICFEFVSPIDFTSFLIYQNYLLSYLRVRNIKIN</sequence>
<keyword evidence="1" id="KW-1133">Transmembrane helix</keyword>
<reference evidence="3" key="1">
    <citation type="journal article" date="2017" name="Genome Biol.">
        <title>Comparative genomics reveals high biological diversity and specific adaptations in the industrially and medically important fungal genus Aspergillus.</title>
        <authorList>
            <person name="de Vries R.P."/>
            <person name="Riley R."/>
            <person name="Wiebenga A."/>
            <person name="Aguilar-Osorio G."/>
            <person name="Amillis S."/>
            <person name="Uchima C.A."/>
            <person name="Anderluh G."/>
            <person name="Asadollahi M."/>
            <person name="Askin M."/>
            <person name="Barry K."/>
            <person name="Battaglia E."/>
            <person name="Bayram O."/>
            <person name="Benocci T."/>
            <person name="Braus-Stromeyer S.A."/>
            <person name="Caldana C."/>
            <person name="Canovas D."/>
            <person name="Cerqueira G.C."/>
            <person name="Chen F."/>
            <person name="Chen W."/>
            <person name="Choi C."/>
            <person name="Clum A."/>
            <person name="Dos Santos R.A."/>
            <person name="Damasio A.R."/>
            <person name="Diallinas G."/>
            <person name="Emri T."/>
            <person name="Fekete E."/>
            <person name="Flipphi M."/>
            <person name="Freyberg S."/>
            <person name="Gallo A."/>
            <person name="Gournas C."/>
            <person name="Habgood R."/>
            <person name="Hainaut M."/>
            <person name="Harispe M.L."/>
            <person name="Henrissat B."/>
            <person name="Hilden K.S."/>
            <person name="Hope R."/>
            <person name="Hossain A."/>
            <person name="Karabika E."/>
            <person name="Karaffa L."/>
            <person name="Karanyi Z."/>
            <person name="Krasevec N."/>
            <person name="Kuo A."/>
            <person name="Kusch H."/>
            <person name="LaButti K."/>
            <person name="Lagendijk E.L."/>
            <person name="Lapidus A."/>
            <person name="Levasseur A."/>
            <person name="Lindquist E."/>
            <person name="Lipzen A."/>
            <person name="Logrieco A.F."/>
            <person name="MacCabe A."/>
            <person name="Maekelae M.R."/>
            <person name="Malavazi I."/>
            <person name="Melin P."/>
            <person name="Meyer V."/>
            <person name="Mielnichuk N."/>
            <person name="Miskei M."/>
            <person name="Molnar A.P."/>
            <person name="Mule G."/>
            <person name="Ngan C.Y."/>
            <person name="Orejas M."/>
            <person name="Orosz E."/>
            <person name="Ouedraogo J.P."/>
            <person name="Overkamp K.M."/>
            <person name="Park H.-S."/>
            <person name="Perrone G."/>
            <person name="Piumi F."/>
            <person name="Punt P.J."/>
            <person name="Ram A.F."/>
            <person name="Ramon A."/>
            <person name="Rauscher S."/>
            <person name="Record E."/>
            <person name="Riano-Pachon D.M."/>
            <person name="Robert V."/>
            <person name="Roehrig J."/>
            <person name="Ruller R."/>
            <person name="Salamov A."/>
            <person name="Salih N.S."/>
            <person name="Samson R.A."/>
            <person name="Sandor E."/>
            <person name="Sanguinetti M."/>
            <person name="Schuetze T."/>
            <person name="Sepcic K."/>
            <person name="Shelest E."/>
            <person name="Sherlock G."/>
            <person name="Sophianopoulou V."/>
            <person name="Squina F.M."/>
            <person name="Sun H."/>
            <person name="Susca A."/>
            <person name="Todd R.B."/>
            <person name="Tsang A."/>
            <person name="Unkles S.E."/>
            <person name="van de Wiele N."/>
            <person name="van Rossen-Uffink D."/>
            <person name="Oliveira J.V."/>
            <person name="Vesth T.C."/>
            <person name="Visser J."/>
            <person name="Yu J.-H."/>
            <person name="Zhou M."/>
            <person name="Andersen M.R."/>
            <person name="Archer D.B."/>
            <person name="Baker S.E."/>
            <person name="Benoit I."/>
            <person name="Brakhage A.A."/>
            <person name="Braus G.H."/>
            <person name="Fischer R."/>
            <person name="Frisvad J.C."/>
            <person name="Goldman G.H."/>
            <person name="Houbraken J."/>
            <person name="Oakley B."/>
            <person name="Pocsi I."/>
            <person name="Scazzocchio C."/>
            <person name="Seiboth B."/>
            <person name="vanKuyk P.A."/>
            <person name="Wortman J."/>
            <person name="Dyer P.S."/>
            <person name="Grigoriev I.V."/>
        </authorList>
    </citation>
    <scope>NUCLEOTIDE SEQUENCE [LARGE SCALE GENOMIC DNA]</scope>
    <source>
        <strain evidence="3">CBS 106.47</strain>
    </source>
</reference>
<feature type="transmembrane region" description="Helical" evidence="1">
    <location>
        <begin position="38"/>
        <end position="55"/>
    </location>
</feature>
<keyword evidence="1" id="KW-0812">Transmembrane</keyword>
<organism evidence="2 3">
    <name type="scientific">Aspergillus luchuensis (strain CBS 106.47)</name>
    <dbReference type="NCBI Taxonomy" id="1137211"/>
    <lineage>
        <taxon>Eukaryota</taxon>
        <taxon>Fungi</taxon>
        <taxon>Dikarya</taxon>
        <taxon>Ascomycota</taxon>
        <taxon>Pezizomycotina</taxon>
        <taxon>Eurotiomycetes</taxon>
        <taxon>Eurotiomycetidae</taxon>
        <taxon>Eurotiales</taxon>
        <taxon>Aspergillaceae</taxon>
        <taxon>Aspergillus</taxon>
        <taxon>Aspergillus subgen. Circumdati</taxon>
    </lineage>
</organism>
<dbReference type="Proteomes" id="UP000184063">
    <property type="component" value="Unassembled WGS sequence"/>
</dbReference>
<evidence type="ECO:0000256" key="1">
    <source>
        <dbReference type="SAM" id="Phobius"/>
    </source>
</evidence>
<feature type="transmembrane region" description="Helical" evidence="1">
    <location>
        <begin position="94"/>
        <end position="110"/>
    </location>
</feature>
<evidence type="ECO:0000313" key="2">
    <source>
        <dbReference type="EMBL" id="OJZ90270.1"/>
    </source>
</evidence>
<dbReference type="VEuPathDB" id="FungiDB:ASPFODRAFT_414766"/>
<keyword evidence="1" id="KW-0472">Membrane</keyword>
<feature type="transmembrane region" description="Helical" evidence="1">
    <location>
        <begin position="116"/>
        <end position="137"/>
    </location>
</feature>
<name>A0A1M3TTW5_ASPLC</name>
<protein>
    <submittedName>
        <fullName evidence="2">Uncharacterized protein</fullName>
    </submittedName>
</protein>
<dbReference type="EMBL" id="KV878237">
    <property type="protein sequence ID" value="OJZ90270.1"/>
    <property type="molecule type" value="Genomic_DNA"/>
</dbReference>
<gene>
    <name evidence="2" type="ORF">ASPFODRAFT_414766</name>
</gene>
<feature type="transmembrane region" description="Helical" evidence="1">
    <location>
        <begin position="61"/>
        <end position="82"/>
    </location>
</feature>
<proteinExistence type="predicted"/>